<organism evidence="8">
    <name type="scientific">marine sediment metagenome</name>
    <dbReference type="NCBI Taxonomy" id="412755"/>
    <lineage>
        <taxon>unclassified sequences</taxon>
        <taxon>metagenomes</taxon>
        <taxon>ecological metagenomes</taxon>
    </lineage>
</organism>
<feature type="transmembrane region" description="Helical" evidence="6">
    <location>
        <begin position="12"/>
        <end position="32"/>
    </location>
</feature>
<dbReference type="InterPro" id="IPR051475">
    <property type="entry name" value="Diverse_Ion_Transporter"/>
</dbReference>
<evidence type="ECO:0000256" key="5">
    <source>
        <dbReference type="ARBA" id="ARBA00023136"/>
    </source>
</evidence>
<keyword evidence="4 6" id="KW-1133">Transmembrane helix</keyword>
<name>X1JFL6_9ZZZZ</name>
<dbReference type="EMBL" id="BARV01001166">
    <property type="protein sequence ID" value="GAH92797.1"/>
    <property type="molecule type" value="Genomic_DNA"/>
</dbReference>
<dbReference type="AlphaFoldDB" id="X1JFL6"/>
<evidence type="ECO:0000256" key="1">
    <source>
        <dbReference type="ARBA" id="ARBA00004141"/>
    </source>
</evidence>
<evidence type="ECO:0000256" key="2">
    <source>
        <dbReference type="ARBA" id="ARBA00022448"/>
    </source>
</evidence>
<feature type="transmembrane region" description="Helical" evidence="6">
    <location>
        <begin position="70"/>
        <end position="93"/>
    </location>
</feature>
<feature type="domain" description="Citrate transporter-like" evidence="7">
    <location>
        <begin position="2"/>
        <end position="218"/>
    </location>
</feature>
<dbReference type="PANTHER" id="PTHR43568:SF1">
    <property type="entry name" value="P PROTEIN"/>
    <property type="match status" value="1"/>
</dbReference>
<dbReference type="Pfam" id="PF03600">
    <property type="entry name" value="CitMHS"/>
    <property type="match status" value="1"/>
</dbReference>
<dbReference type="GO" id="GO:0016020">
    <property type="term" value="C:membrane"/>
    <property type="evidence" value="ECO:0007669"/>
    <property type="project" value="UniProtKB-SubCell"/>
</dbReference>
<evidence type="ECO:0000256" key="4">
    <source>
        <dbReference type="ARBA" id="ARBA00022989"/>
    </source>
</evidence>
<sequence>MFVVIVSGKVHRYIPALVGAALTCIVVFLIVAKSPDMVVSVLNLGQIGEFSFWIPGEQHVVSQGVNWQTIIFIGGMMVMVEGLGEVGFFRWLCLYVARLVNYQAVPILIVFMLLSGFLSMFIDSITVLLFLTSVTIELARLLKFDPVPVIIAEIFAANTGGAATMSGDPPNIIIGTSLGYTFTDFAVNTGPIAWAGMLVTLGLFYLFFRKILTSSQSPDTDEQTEEEKEGAPIHPFNNVQTPLACCQHGECGCDTSY</sequence>
<comment type="subcellular location">
    <subcellularLocation>
        <location evidence="1">Membrane</location>
        <topology evidence="1">Multi-pass membrane protein</topology>
    </subcellularLocation>
</comment>
<evidence type="ECO:0000256" key="3">
    <source>
        <dbReference type="ARBA" id="ARBA00022692"/>
    </source>
</evidence>
<keyword evidence="3 6" id="KW-0812">Transmembrane</keyword>
<dbReference type="PANTHER" id="PTHR43568">
    <property type="entry name" value="P PROTEIN"/>
    <property type="match status" value="1"/>
</dbReference>
<dbReference type="InterPro" id="IPR004680">
    <property type="entry name" value="Cit_transptr-like_dom"/>
</dbReference>
<comment type="caution">
    <text evidence="8">The sequence shown here is derived from an EMBL/GenBank/DDBJ whole genome shotgun (WGS) entry which is preliminary data.</text>
</comment>
<evidence type="ECO:0000256" key="6">
    <source>
        <dbReference type="SAM" id="Phobius"/>
    </source>
</evidence>
<evidence type="ECO:0000313" key="8">
    <source>
        <dbReference type="EMBL" id="GAH92797.1"/>
    </source>
</evidence>
<keyword evidence="2" id="KW-0813">Transport</keyword>
<proteinExistence type="predicted"/>
<reference evidence="8" key="1">
    <citation type="journal article" date="2014" name="Front. Microbiol.">
        <title>High frequency of phylogenetically diverse reductive dehalogenase-homologous genes in deep subseafloor sedimentary metagenomes.</title>
        <authorList>
            <person name="Kawai M."/>
            <person name="Futagami T."/>
            <person name="Toyoda A."/>
            <person name="Takaki Y."/>
            <person name="Nishi S."/>
            <person name="Hori S."/>
            <person name="Arai W."/>
            <person name="Tsubouchi T."/>
            <person name="Morono Y."/>
            <person name="Uchiyama I."/>
            <person name="Ito T."/>
            <person name="Fujiyama A."/>
            <person name="Inagaki F."/>
            <person name="Takami H."/>
        </authorList>
    </citation>
    <scope>NUCLEOTIDE SEQUENCE</scope>
    <source>
        <strain evidence="8">Expedition CK06-06</strain>
    </source>
</reference>
<evidence type="ECO:0000259" key="7">
    <source>
        <dbReference type="Pfam" id="PF03600"/>
    </source>
</evidence>
<accession>X1JFL6</accession>
<protein>
    <recommendedName>
        <fullName evidence="7">Citrate transporter-like domain-containing protein</fullName>
    </recommendedName>
</protein>
<feature type="transmembrane region" description="Helical" evidence="6">
    <location>
        <begin position="105"/>
        <end position="131"/>
    </location>
</feature>
<gene>
    <name evidence="8" type="ORF">S06H3_03544</name>
</gene>
<dbReference type="GO" id="GO:0055085">
    <property type="term" value="P:transmembrane transport"/>
    <property type="evidence" value="ECO:0007669"/>
    <property type="project" value="InterPro"/>
</dbReference>
<keyword evidence="5 6" id="KW-0472">Membrane</keyword>
<feature type="transmembrane region" description="Helical" evidence="6">
    <location>
        <begin position="191"/>
        <end position="208"/>
    </location>
</feature>